<dbReference type="Proteomes" id="UP001431783">
    <property type="component" value="Unassembled WGS sequence"/>
</dbReference>
<sequence>MSDHFSSSHEDLEDMLDIVEISENVHYFEENVPLFSAEQYMEHFRLRPEKTEELAHRFATSEYHNWQERDAPKVSALKCITVFLWFASNEAASFRNLSDRFNITKSTLFEIIRRVTVLLSNLSQEVITWPTDCQIFF</sequence>
<evidence type="ECO:0008006" key="3">
    <source>
        <dbReference type="Google" id="ProtNLM"/>
    </source>
</evidence>
<gene>
    <name evidence="1" type="ORF">WA026_020447</name>
</gene>
<accession>A0AAW1UFG1</accession>
<protein>
    <recommendedName>
        <fullName evidence="3">Transposase Helix-turn-helix domain-containing protein</fullName>
    </recommendedName>
</protein>
<proteinExistence type="predicted"/>
<dbReference type="EMBL" id="JARQZJ010000074">
    <property type="protein sequence ID" value="KAK9882327.1"/>
    <property type="molecule type" value="Genomic_DNA"/>
</dbReference>
<organism evidence="1 2">
    <name type="scientific">Henosepilachna vigintioctopunctata</name>
    <dbReference type="NCBI Taxonomy" id="420089"/>
    <lineage>
        <taxon>Eukaryota</taxon>
        <taxon>Metazoa</taxon>
        <taxon>Ecdysozoa</taxon>
        <taxon>Arthropoda</taxon>
        <taxon>Hexapoda</taxon>
        <taxon>Insecta</taxon>
        <taxon>Pterygota</taxon>
        <taxon>Neoptera</taxon>
        <taxon>Endopterygota</taxon>
        <taxon>Coleoptera</taxon>
        <taxon>Polyphaga</taxon>
        <taxon>Cucujiformia</taxon>
        <taxon>Coccinelloidea</taxon>
        <taxon>Coccinellidae</taxon>
        <taxon>Epilachninae</taxon>
        <taxon>Epilachnini</taxon>
        <taxon>Henosepilachna</taxon>
    </lineage>
</organism>
<dbReference type="AlphaFoldDB" id="A0AAW1UFG1"/>
<comment type="caution">
    <text evidence="1">The sequence shown here is derived from an EMBL/GenBank/DDBJ whole genome shotgun (WGS) entry which is preliminary data.</text>
</comment>
<reference evidence="1 2" key="1">
    <citation type="submission" date="2023-03" db="EMBL/GenBank/DDBJ databases">
        <title>Genome insight into feeding habits of ladybird beetles.</title>
        <authorList>
            <person name="Li H.-S."/>
            <person name="Huang Y.-H."/>
            <person name="Pang H."/>
        </authorList>
    </citation>
    <scope>NUCLEOTIDE SEQUENCE [LARGE SCALE GENOMIC DNA]</scope>
    <source>
        <strain evidence="1">SYSU_2023b</strain>
        <tissue evidence="1">Whole body</tissue>
    </source>
</reference>
<name>A0AAW1UFG1_9CUCU</name>
<evidence type="ECO:0000313" key="2">
    <source>
        <dbReference type="Proteomes" id="UP001431783"/>
    </source>
</evidence>
<keyword evidence="2" id="KW-1185">Reference proteome</keyword>
<evidence type="ECO:0000313" key="1">
    <source>
        <dbReference type="EMBL" id="KAK9882327.1"/>
    </source>
</evidence>